<dbReference type="SUPFAM" id="SSF56112">
    <property type="entry name" value="Protein kinase-like (PK-like)"/>
    <property type="match status" value="1"/>
</dbReference>
<dbReference type="EMBL" id="JAPWDQ010000002">
    <property type="protein sequence ID" value="KAJ5493111.1"/>
    <property type="molecule type" value="Genomic_DNA"/>
</dbReference>
<reference evidence="2" key="2">
    <citation type="journal article" date="2023" name="IMA Fungus">
        <title>Comparative genomic study of the Penicillium genus elucidates a diverse pangenome and 15 lateral gene transfer events.</title>
        <authorList>
            <person name="Petersen C."/>
            <person name="Sorensen T."/>
            <person name="Nielsen M.R."/>
            <person name="Sondergaard T.E."/>
            <person name="Sorensen J.L."/>
            <person name="Fitzpatrick D.A."/>
            <person name="Frisvad J.C."/>
            <person name="Nielsen K.L."/>
        </authorList>
    </citation>
    <scope>NUCLEOTIDE SEQUENCE</scope>
    <source>
        <strain evidence="2">IBT 30728</strain>
    </source>
</reference>
<evidence type="ECO:0000313" key="2">
    <source>
        <dbReference type="EMBL" id="KAJ5493111.1"/>
    </source>
</evidence>
<gene>
    <name evidence="2" type="ORF">N7539_001857</name>
</gene>
<dbReference type="GeneID" id="81621709"/>
<reference evidence="2" key="1">
    <citation type="submission" date="2022-12" db="EMBL/GenBank/DDBJ databases">
        <authorList>
            <person name="Petersen C."/>
        </authorList>
    </citation>
    <scope>NUCLEOTIDE SEQUENCE</scope>
    <source>
        <strain evidence="2">IBT 30728</strain>
    </source>
</reference>
<evidence type="ECO:0000313" key="3">
    <source>
        <dbReference type="Proteomes" id="UP001148312"/>
    </source>
</evidence>
<dbReference type="InterPro" id="IPR002575">
    <property type="entry name" value="Aminoglycoside_PTrfase"/>
</dbReference>
<proteinExistence type="predicted"/>
<keyword evidence="3" id="KW-1185">Reference proteome</keyword>
<dbReference type="Pfam" id="PF01636">
    <property type="entry name" value="APH"/>
    <property type="match status" value="1"/>
</dbReference>
<dbReference type="InterPro" id="IPR011009">
    <property type="entry name" value="Kinase-like_dom_sf"/>
</dbReference>
<organism evidence="2 3">
    <name type="scientific">Penicillium diatomitis</name>
    <dbReference type="NCBI Taxonomy" id="2819901"/>
    <lineage>
        <taxon>Eukaryota</taxon>
        <taxon>Fungi</taxon>
        <taxon>Dikarya</taxon>
        <taxon>Ascomycota</taxon>
        <taxon>Pezizomycotina</taxon>
        <taxon>Eurotiomycetes</taxon>
        <taxon>Eurotiomycetidae</taxon>
        <taxon>Eurotiales</taxon>
        <taxon>Aspergillaceae</taxon>
        <taxon>Penicillium</taxon>
    </lineage>
</organism>
<dbReference type="RefSeq" id="XP_056793491.1">
    <property type="nucleotide sequence ID" value="XM_056931460.1"/>
</dbReference>
<feature type="domain" description="Aminoglycoside phosphotransferase" evidence="1">
    <location>
        <begin position="72"/>
        <end position="253"/>
    </location>
</feature>
<evidence type="ECO:0000259" key="1">
    <source>
        <dbReference type="Pfam" id="PF01636"/>
    </source>
</evidence>
<dbReference type="AlphaFoldDB" id="A0A9W9XHJ5"/>
<comment type="caution">
    <text evidence="2">The sequence shown here is derived from an EMBL/GenBank/DDBJ whole genome shotgun (WGS) entry which is preliminary data.</text>
</comment>
<dbReference type="Proteomes" id="UP001148312">
    <property type="component" value="Unassembled WGS sequence"/>
</dbReference>
<sequence length="285" mass="31482">MSPLLDGVLNTQTYESAQLNAVISSLFPSSVRVQQSENINGHLHGLRRLTLTNGLRLFLKSSPYPGTPLLRHERLCLETEARVLALLGQSANPCIPRLYHYRPSGSTLGPSLLLRQYMEGSSLLDIEGLLNTRERSEVDRHLGFLAMTIGQNVAPRFGSLQQVAQGAGKTSWRDAFCALLEGVLRDAEDVFINLPYAELRHEILRQAPALDEVILPRLTIVSLGRPAHVLLNEQSNQISGVVDLSSACWGDMLMAEIFERPTFAVVEGAGLPLVRTKRESIRVLL</sequence>
<protein>
    <recommendedName>
        <fullName evidence="1">Aminoglycoside phosphotransferase domain-containing protein</fullName>
    </recommendedName>
</protein>
<accession>A0A9W9XHJ5</accession>
<name>A0A9W9XHJ5_9EURO</name>